<reference evidence="1" key="1">
    <citation type="submission" date="2020-04" db="EMBL/GenBank/DDBJ databases">
        <authorList>
            <person name="Chiriac C."/>
            <person name="Salcher M."/>
            <person name="Ghai R."/>
            <person name="Kavagutti S V."/>
        </authorList>
    </citation>
    <scope>NUCLEOTIDE SEQUENCE</scope>
</reference>
<gene>
    <name evidence="1" type="ORF">UFOVP75_170</name>
</gene>
<sequence>MRSPSNAQSVFDRAARHLLRQNQPSTDDSDNFVYYHHPDDIRKCPVGLFINKYSPDIEGLPWGDKKVRACLEFSPSGMVVALLFALQEMHADVLVECWPDELRRIARDFHLNDHVTKEHHAVHKAP</sequence>
<evidence type="ECO:0000313" key="1">
    <source>
        <dbReference type="EMBL" id="CAB4127385.1"/>
    </source>
</evidence>
<protein>
    <submittedName>
        <fullName evidence="1">Uncharacterized protein</fullName>
    </submittedName>
</protein>
<proteinExistence type="predicted"/>
<dbReference type="EMBL" id="LR796209">
    <property type="protein sequence ID" value="CAB4127385.1"/>
    <property type="molecule type" value="Genomic_DNA"/>
</dbReference>
<accession>A0A6J5L190</accession>
<organism evidence="1">
    <name type="scientific">uncultured Caudovirales phage</name>
    <dbReference type="NCBI Taxonomy" id="2100421"/>
    <lineage>
        <taxon>Viruses</taxon>
        <taxon>Duplodnaviria</taxon>
        <taxon>Heunggongvirae</taxon>
        <taxon>Uroviricota</taxon>
        <taxon>Caudoviricetes</taxon>
        <taxon>Peduoviridae</taxon>
        <taxon>Maltschvirus</taxon>
        <taxon>Maltschvirus maltsch</taxon>
    </lineage>
</organism>
<name>A0A6J5L190_9CAUD</name>